<dbReference type="InterPro" id="IPR050959">
    <property type="entry name" value="MarA-like"/>
</dbReference>
<gene>
    <name evidence="6" type="ORF">GYN08_15235</name>
</gene>
<dbReference type="InterPro" id="IPR011256">
    <property type="entry name" value="Reg_factor_effector_dom_sf"/>
</dbReference>
<dbReference type="Gene3D" id="3.20.80.10">
    <property type="entry name" value="Regulatory factor, effector binding domain"/>
    <property type="match status" value="1"/>
</dbReference>
<dbReference type="InterPro" id="IPR018062">
    <property type="entry name" value="HTH_AraC-typ_CS"/>
</dbReference>
<dbReference type="RefSeq" id="WP_166275765.1">
    <property type="nucleotide sequence ID" value="NZ_JAAFGS010000005.1"/>
</dbReference>
<dbReference type="SUPFAM" id="SSF55136">
    <property type="entry name" value="Probable bacterial effector-binding domain"/>
    <property type="match status" value="1"/>
</dbReference>
<dbReference type="EMBL" id="JAAFGS010000005">
    <property type="protein sequence ID" value="NGZ76677.1"/>
    <property type="molecule type" value="Genomic_DNA"/>
</dbReference>
<dbReference type="SMART" id="SM00871">
    <property type="entry name" value="AraC_E_bind"/>
    <property type="match status" value="1"/>
</dbReference>
<feature type="domain" description="HTH araC/xylS-type" evidence="5">
    <location>
        <begin position="43"/>
        <end position="143"/>
    </location>
</feature>
<comment type="caution">
    <text evidence="6">The sequence shown here is derived from an EMBL/GenBank/DDBJ whole genome shotgun (WGS) entry which is preliminary data.</text>
</comment>
<dbReference type="Pfam" id="PF12833">
    <property type="entry name" value="HTH_18"/>
    <property type="match status" value="1"/>
</dbReference>
<protein>
    <submittedName>
        <fullName evidence="6">Helix-turn-helix domain-containing protein</fullName>
    </submittedName>
</protein>
<accession>A0ABX0FDX6</accession>
<keyword evidence="7" id="KW-1185">Reference proteome</keyword>
<dbReference type="Proteomes" id="UP000800303">
    <property type="component" value="Unassembled WGS sequence"/>
</dbReference>
<dbReference type="PRINTS" id="PR00032">
    <property type="entry name" value="HTHARAC"/>
</dbReference>
<dbReference type="InterPro" id="IPR010499">
    <property type="entry name" value="AraC_E-bd"/>
</dbReference>
<evidence type="ECO:0000256" key="1">
    <source>
        <dbReference type="ARBA" id="ARBA00023015"/>
    </source>
</evidence>
<dbReference type="InterPro" id="IPR029442">
    <property type="entry name" value="GyrI-like"/>
</dbReference>
<dbReference type="PANTHER" id="PTHR47504:SF5">
    <property type="entry name" value="RIGHT ORIGIN-BINDING PROTEIN"/>
    <property type="match status" value="1"/>
</dbReference>
<dbReference type="InterPro" id="IPR018060">
    <property type="entry name" value="HTH_AraC"/>
</dbReference>
<organism evidence="6 7">
    <name type="scientific">Saccharibacillus alkalitolerans</name>
    <dbReference type="NCBI Taxonomy" id="2705290"/>
    <lineage>
        <taxon>Bacteria</taxon>
        <taxon>Bacillati</taxon>
        <taxon>Bacillota</taxon>
        <taxon>Bacilli</taxon>
        <taxon>Bacillales</taxon>
        <taxon>Paenibacillaceae</taxon>
        <taxon>Saccharibacillus</taxon>
    </lineage>
</organism>
<dbReference type="SMART" id="SM00342">
    <property type="entry name" value="HTH_ARAC"/>
    <property type="match status" value="1"/>
</dbReference>
<dbReference type="PROSITE" id="PS00041">
    <property type="entry name" value="HTH_ARAC_FAMILY_1"/>
    <property type="match status" value="1"/>
</dbReference>
<dbReference type="InterPro" id="IPR020449">
    <property type="entry name" value="Tscrpt_reg_AraC-type_HTH"/>
</dbReference>
<keyword evidence="1" id="KW-0805">Transcription regulation</keyword>
<dbReference type="Gene3D" id="1.10.10.60">
    <property type="entry name" value="Homeodomain-like"/>
    <property type="match status" value="2"/>
</dbReference>
<dbReference type="PANTHER" id="PTHR47504">
    <property type="entry name" value="RIGHT ORIGIN-BINDING PROTEIN"/>
    <property type="match status" value="1"/>
</dbReference>
<evidence type="ECO:0000259" key="5">
    <source>
        <dbReference type="PROSITE" id="PS01124"/>
    </source>
</evidence>
<dbReference type="Pfam" id="PF06445">
    <property type="entry name" value="GyrI-like"/>
    <property type="match status" value="1"/>
</dbReference>
<evidence type="ECO:0000313" key="6">
    <source>
        <dbReference type="EMBL" id="NGZ76677.1"/>
    </source>
</evidence>
<feature type="region of interest" description="Disordered" evidence="4">
    <location>
        <begin position="1"/>
        <end position="34"/>
    </location>
</feature>
<proteinExistence type="predicted"/>
<evidence type="ECO:0000256" key="2">
    <source>
        <dbReference type="ARBA" id="ARBA00023125"/>
    </source>
</evidence>
<dbReference type="PROSITE" id="PS01124">
    <property type="entry name" value="HTH_ARAC_FAMILY_2"/>
    <property type="match status" value="1"/>
</dbReference>
<evidence type="ECO:0000313" key="7">
    <source>
        <dbReference type="Proteomes" id="UP000800303"/>
    </source>
</evidence>
<keyword evidence="3" id="KW-0804">Transcription</keyword>
<dbReference type="SUPFAM" id="SSF46689">
    <property type="entry name" value="Homeodomain-like"/>
    <property type="match status" value="2"/>
</dbReference>
<name>A0ABX0FDX6_9BACL</name>
<keyword evidence="2" id="KW-0238">DNA-binding</keyword>
<evidence type="ECO:0000256" key="4">
    <source>
        <dbReference type="SAM" id="MobiDB-lite"/>
    </source>
</evidence>
<reference evidence="6 7" key="1">
    <citation type="submission" date="2020-01" db="EMBL/GenBank/DDBJ databases">
        <title>Polyphasic characterisation and genomic insights into a novel alkali tolerant bacterium VR-M41.</title>
        <authorList>
            <person name="Vemuluri V.R."/>
        </authorList>
    </citation>
    <scope>NUCLEOTIDE SEQUENCE [LARGE SCALE GENOMIC DNA]</scope>
    <source>
        <strain evidence="6 7">VR-M41</strain>
    </source>
</reference>
<evidence type="ECO:0000256" key="3">
    <source>
        <dbReference type="ARBA" id="ARBA00023163"/>
    </source>
</evidence>
<dbReference type="InterPro" id="IPR009057">
    <property type="entry name" value="Homeodomain-like_sf"/>
</dbReference>
<sequence>MNEKAQRIHTESSENTSKETNKEPDRRRGADFSGEHGAIETIERVLQEVERRITEKIVLDELAEHVHLSKFHLHRLIRAATGLPLMEYIRARRLSASARDLLGAGSGGTVLDVALAYGFDHEQSYIRSFKRQFGVTPAQFRRGRREIMLVERYDTSALKEIRRGVVFEPTFVMKPQSLYAGRKATIDVADNLQNFTANLHGASFFYEEYPNIPNKLNPGVYIGLTLYTPEHLPHATDYLTSAEVSSLDGLEGEWDTAVIPGCKYAVFKYIGNFHAENLNIHDLNEIWNYMDEWLARSPYVQSHPHHFEYIDIASTRDDYCEADLYLPIREA</sequence>